<comment type="caution">
    <text evidence="3">The sequence shown here is derived from an EMBL/GenBank/DDBJ whole genome shotgun (WGS) entry which is preliminary data.</text>
</comment>
<gene>
    <name evidence="3" type="ORF">M2283_008992</name>
</gene>
<organism evidence="3 4">
    <name type="scientific">Streptomyces pseudovenezuelae</name>
    <dbReference type="NCBI Taxonomy" id="67350"/>
    <lineage>
        <taxon>Bacteria</taxon>
        <taxon>Bacillati</taxon>
        <taxon>Actinomycetota</taxon>
        <taxon>Actinomycetes</taxon>
        <taxon>Kitasatosporales</taxon>
        <taxon>Streptomycetaceae</taxon>
        <taxon>Streptomyces</taxon>
        <taxon>Streptomyces aurantiacus group</taxon>
    </lineage>
</organism>
<sequence length="767" mass="84205">MAAPVLPAWTIRLTRDELAVIAEVTGVAEHILAAMTLQRWDGHAVVILPRHRRVNRRVLWGRAGSRFCPLRLADSGGRWQAAWRLSWSFACTDHHVLLADRCPACQRIPRLRAHPRQESPRPGLCSGAAPDGGPRPPRCHHPLTDIPVTENPRDSTLAETQHLIDTALAAPGDPVRWPLYGPGGAPLNVVLRDARSLGALILNHATPSDLRPFAPPDVLDRLERYRASPLPASSQRAPDTRPSDLHSHFAPGDAAATAVAVTAAFDILRAENTRCAARAVRWLTDRVAASGRPLHPANVVTLGGTISPALEAALRCSRETKLMPVARLRHRTAIDSTRPPANHDSRARLLPTALWPEWALRLSPRHPSGRRAAQRADELLTVACLLAGNTTSIRATVRLTGTSVSSHNVSTFLATLTRHQDGADLLRALILLADRLDTHGAPIDYARRRALFTTRSRFISPQSWMDLQRRLRSNPRCRCRARPTLALPGPDRIARAPRPLRHRARHPRSTPALPALSLADPARRGRTAHPHRTHAPRRARHRRIRPMGTPAARPPTERSRAPGAGPGQHHRQPAPPGRARRRLLRRPARPRPGHHHGPHHLPAVPAPPRLEPTAVSPHPVHRHPRRGMAYLVRGGPAVPTGHRRPGRNKPGHRPPRTTQERRHHAPRLAARKYPVYLCRASAPADTATDVSRRRPTAPVPAVCRDRSSRGVRSDPGGSGAVLDGAAVAAPSWPRRPATVDNRGARLPCMDAPLRGRGKARYTGSAYR</sequence>
<feature type="region of interest" description="Disordered" evidence="1">
    <location>
        <begin position="113"/>
        <end position="145"/>
    </location>
</feature>
<evidence type="ECO:0000256" key="1">
    <source>
        <dbReference type="SAM" id="MobiDB-lite"/>
    </source>
</evidence>
<dbReference type="EMBL" id="JARXVH010000024">
    <property type="protein sequence ID" value="MDH6221645.1"/>
    <property type="molecule type" value="Genomic_DNA"/>
</dbReference>
<dbReference type="InterPro" id="IPR009492">
    <property type="entry name" value="TniQ"/>
</dbReference>
<evidence type="ECO:0000259" key="2">
    <source>
        <dbReference type="Pfam" id="PF06527"/>
    </source>
</evidence>
<evidence type="ECO:0000313" key="4">
    <source>
        <dbReference type="Proteomes" id="UP001160499"/>
    </source>
</evidence>
<name>A0ABT6LZC0_9ACTN</name>
<feature type="region of interest" description="Disordered" evidence="1">
    <location>
        <begin position="687"/>
        <end position="719"/>
    </location>
</feature>
<feature type="compositionally biased region" description="Basic residues" evidence="1">
    <location>
        <begin position="568"/>
        <end position="599"/>
    </location>
</feature>
<reference evidence="3 4" key="1">
    <citation type="submission" date="2023-04" db="EMBL/GenBank/DDBJ databases">
        <title>Forest soil microbial communities from Buena Vista Peninsula, Colon Province, Panama.</title>
        <authorList>
            <person name="Bouskill N."/>
        </authorList>
    </citation>
    <scope>NUCLEOTIDE SEQUENCE [LARGE SCALE GENOMIC DNA]</scope>
    <source>
        <strain evidence="3 4">GGS1</strain>
    </source>
</reference>
<feature type="domain" description="TniQ" evidence="2">
    <location>
        <begin position="12"/>
        <end position="98"/>
    </location>
</feature>
<feature type="compositionally biased region" description="Basic residues" evidence="1">
    <location>
        <begin position="641"/>
        <end position="666"/>
    </location>
</feature>
<dbReference type="Proteomes" id="UP001160499">
    <property type="component" value="Unassembled WGS sequence"/>
</dbReference>
<dbReference type="Pfam" id="PF06527">
    <property type="entry name" value="TniQ"/>
    <property type="match status" value="1"/>
</dbReference>
<feature type="compositionally biased region" description="Basic and acidic residues" evidence="1">
    <location>
        <begin position="703"/>
        <end position="712"/>
    </location>
</feature>
<proteinExistence type="predicted"/>
<protein>
    <recommendedName>
        <fullName evidence="2">TniQ domain-containing protein</fullName>
    </recommendedName>
</protein>
<feature type="compositionally biased region" description="Basic residues" evidence="1">
    <location>
        <begin position="524"/>
        <end position="545"/>
    </location>
</feature>
<feature type="compositionally biased region" description="Basic residues" evidence="1">
    <location>
        <begin position="498"/>
        <end position="508"/>
    </location>
</feature>
<evidence type="ECO:0000313" key="3">
    <source>
        <dbReference type="EMBL" id="MDH6221645.1"/>
    </source>
</evidence>
<feature type="region of interest" description="Disordered" evidence="1">
    <location>
        <begin position="481"/>
        <end position="666"/>
    </location>
</feature>
<keyword evidence="4" id="KW-1185">Reference proteome</keyword>
<accession>A0ABT6LZC0</accession>
<feature type="compositionally biased region" description="Low complexity" evidence="1">
    <location>
        <begin position="509"/>
        <end position="520"/>
    </location>
</feature>